<dbReference type="InterPro" id="IPR036322">
    <property type="entry name" value="WD40_repeat_dom_sf"/>
</dbReference>
<dbReference type="InterPro" id="IPR015943">
    <property type="entry name" value="WD40/YVTN_repeat-like_dom_sf"/>
</dbReference>
<evidence type="ECO:0000256" key="5">
    <source>
        <dbReference type="ARBA" id="ARBA00022737"/>
    </source>
</evidence>
<dbReference type="Pfam" id="PF00400">
    <property type="entry name" value="WD40"/>
    <property type="match status" value="2"/>
</dbReference>
<evidence type="ECO:0000256" key="2">
    <source>
        <dbReference type="ARBA" id="ARBA00022490"/>
    </source>
</evidence>
<organism evidence="9 10">
    <name type="scientific">Ceratosolen solmsi marchali</name>
    <dbReference type="NCBI Taxonomy" id="326594"/>
    <lineage>
        <taxon>Eukaryota</taxon>
        <taxon>Metazoa</taxon>
        <taxon>Ecdysozoa</taxon>
        <taxon>Arthropoda</taxon>
        <taxon>Hexapoda</taxon>
        <taxon>Insecta</taxon>
        <taxon>Pterygota</taxon>
        <taxon>Neoptera</taxon>
        <taxon>Endopterygota</taxon>
        <taxon>Hymenoptera</taxon>
        <taxon>Apocrita</taxon>
        <taxon>Proctotrupomorpha</taxon>
        <taxon>Chalcidoidea</taxon>
        <taxon>Agaonidae</taxon>
        <taxon>Agaoninae</taxon>
        <taxon>Ceratosolen</taxon>
    </lineage>
</organism>
<dbReference type="GO" id="GO:0005737">
    <property type="term" value="C:cytoplasm"/>
    <property type="evidence" value="ECO:0007669"/>
    <property type="project" value="UniProtKB-SubCell"/>
</dbReference>
<dbReference type="InterPro" id="IPR001680">
    <property type="entry name" value="WD40_rpt"/>
</dbReference>
<protein>
    <recommendedName>
        <fullName evidence="7">tRNA (34-2'-O)-methyltransferase regulator WDR6</fullName>
    </recommendedName>
</protein>
<evidence type="ECO:0000256" key="6">
    <source>
        <dbReference type="ARBA" id="ARBA00038255"/>
    </source>
</evidence>
<evidence type="ECO:0000256" key="4">
    <source>
        <dbReference type="ARBA" id="ARBA00022694"/>
    </source>
</evidence>
<dbReference type="GO" id="GO:0030488">
    <property type="term" value="P:tRNA methylation"/>
    <property type="evidence" value="ECO:0007669"/>
    <property type="project" value="TreeGrafter"/>
</dbReference>
<dbReference type="Proteomes" id="UP000695007">
    <property type="component" value="Unplaced"/>
</dbReference>
<dbReference type="PROSITE" id="PS50082">
    <property type="entry name" value="WD_REPEATS_2"/>
    <property type="match status" value="1"/>
</dbReference>
<evidence type="ECO:0000256" key="7">
    <source>
        <dbReference type="ARBA" id="ARBA00040154"/>
    </source>
</evidence>
<evidence type="ECO:0000256" key="1">
    <source>
        <dbReference type="ARBA" id="ARBA00004496"/>
    </source>
</evidence>
<gene>
    <name evidence="10" type="primary">LOC105365960</name>
</gene>
<dbReference type="AlphaFoldDB" id="A0AAJ7DZX4"/>
<dbReference type="PROSITE" id="PS50294">
    <property type="entry name" value="WD_REPEATS_REGION"/>
    <property type="match status" value="1"/>
</dbReference>
<comment type="subcellular location">
    <subcellularLocation>
        <location evidence="1">Cytoplasm</location>
    </subcellularLocation>
</comment>
<proteinExistence type="inferred from homology"/>
<feature type="repeat" description="WD" evidence="8">
    <location>
        <begin position="184"/>
        <end position="219"/>
    </location>
</feature>
<comment type="similarity">
    <text evidence="6">Belongs to the WD repeat WDR6 family.</text>
</comment>
<accession>A0AAJ7DZX4</accession>
<dbReference type="InterPro" id="IPR051973">
    <property type="entry name" value="tRNA_Anticodon_Mtase-Reg"/>
</dbReference>
<dbReference type="SMART" id="SM00320">
    <property type="entry name" value="WD40"/>
    <property type="match status" value="9"/>
</dbReference>
<name>A0AAJ7DZX4_9HYME</name>
<dbReference type="KEGG" id="csol:105365960"/>
<keyword evidence="3 8" id="KW-0853">WD repeat</keyword>
<evidence type="ECO:0000256" key="3">
    <source>
        <dbReference type="ARBA" id="ARBA00022574"/>
    </source>
</evidence>
<keyword evidence="9" id="KW-1185">Reference proteome</keyword>
<evidence type="ECO:0000256" key="8">
    <source>
        <dbReference type="PROSITE-ProRule" id="PRU00221"/>
    </source>
</evidence>
<dbReference type="PANTHER" id="PTHR14344:SF3">
    <property type="entry name" value="WD REPEAT-CONTAINING PROTEIN 6"/>
    <property type="match status" value="1"/>
</dbReference>
<reference evidence="10" key="1">
    <citation type="submission" date="2025-08" db="UniProtKB">
        <authorList>
            <consortium name="RefSeq"/>
        </authorList>
    </citation>
    <scope>IDENTIFICATION</scope>
</reference>
<dbReference type="RefSeq" id="XP_011502561.1">
    <property type="nucleotide sequence ID" value="XM_011504259.1"/>
</dbReference>
<keyword evidence="5" id="KW-0677">Repeat</keyword>
<sequence>MISLDMNTDVLAIKCIKNYVFIGIGCTIYVLNNIRCKLEIKINVLHPDNIYDIINKSDDKLIVYGKKSLCILSISFRDDFIRIEQIDEIIRFDDWIINVKWLGALSDPTLTILFANNNVYNFELFSKQYFNTHCKERCLLYSGTIFGQSCKNTLIFSGTVFQEILIWRVMHNSNMKFSEVLHRLIGHKGVIFSVLYNPLNNLICSTSDDRTVRLWKISSTLINDLNNAVWKNIEITLQTTMYGHIARVWKAIFLKNIIASIGEDSRICFWTLLGVLLYKIEAHHGAPIWCIDISEDNIVFTGGGDGSVNSWPLKNINPLQNHVLLEINNHMLPKHIHIINRIKNKWYHIGKYKIEDSKIFSIKWLNIDTILVCVAEGHLYIIQFLKFSIKILSEHVLPTSRQRWVTSACVYNNLLVCGDRIGSIYVYNLQNNEKYPVQSFRKIHGQFGVQSCIIMNCNLITTGRDRTLKFYKFCDISGHNPTIEFLHAKTMPMDWVSKLIKHKNYYYVLGFKEKEFIIYNLSLKRIVSKILCGGGHRSWDCVMYNKLTNFAYIQKKQVYIVTISLDTLYNPPLLNAFHTKQINCIKILHILSKHHYILISGGEDCTLFISSIIPKSQSRVKFIDFFNGHLSSIKCISIFTVLIDKNISKHLIFSGGGRAQLKLWEITIKTNTANNNTLSNENISCKDLLSYMLHGLDKKRNKIWVGNELIYNTDTETRYMDISTINNPQNMDNILVFIACSDGCLRSFSYSIQTNQIKLINTLMNKNRCILKVHITMATDGLLNIWNVISTNDIFEIKNVTIDGKHDLSLHQSGINSFDIKILNNYEYILATGGDDNLLNLLIFKIIFQHNEVLSIHVVSSWGTISIHSAQITGIILLHNRIISVGRDQKLAVHKYSYNNSKICAMFLKEINLCISDVQGIILCVNQKPNTHLFCVYGKGFQLLEV</sequence>
<evidence type="ECO:0000313" key="10">
    <source>
        <dbReference type="RefSeq" id="XP_011502561.1"/>
    </source>
</evidence>
<dbReference type="SUPFAM" id="SSF50978">
    <property type="entry name" value="WD40 repeat-like"/>
    <property type="match status" value="4"/>
</dbReference>
<dbReference type="Gene3D" id="2.130.10.10">
    <property type="entry name" value="YVTN repeat-like/Quinoprotein amine dehydrogenase"/>
    <property type="match status" value="4"/>
</dbReference>
<dbReference type="GeneID" id="105365960"/>
<dbReference type="PANTHER" id="PTHR14344">
    <property type="entry name" value="WD REPEAT PROTEIN"/>
    <property type="match status" value="1"/>
</dbReference>
<evidence type="ECO:0000313" key="9">
    <source>
        <dbReference type="Proteomes" id="UP000695007"/>
    </source>
</evidence>
<keyword evidence="2" id="KW-0963">Cytoplasm</keyword>
<keyword evidence="4" id="KW-0819">tRNA processing</keyword>